<reference evidence="3 4" key="1">
    <citation type="submission" date="2018-06" db="EMBL/GenBank/DDBJ databases">
        <title>The Genome of Cuscuta australis (Dodder) Provides Insight into the Evolution of Plant Parasitism.</title>
        <authorList>
            <person name="Liu H."/>
        </authorList>
    </citation>
    <scope>NUCLEOTIDE SEQUENCE [LARGE SCALE GENOMIC DNA]</scope>
    <source>
        <strain evidence="4">cv. Yunnan</strain>
        <tissue evidence="3">Vines</tissue>
    </source>
</reference>
<evidence type="ECO:0000256" key="1">
    <source>
        <dbReference type="SAM" id="MobiDB-lite"/>
    </source>
</evidence>
<sequence>MQIAIPTPPPFWKLDSRRSPNAGQTRPGMATVPNLSLFLSPPQPRRRPPLASRGYRLSLVFPVTSPSLLSVSHFRRKGMPAISSLPAGSLISDAEQVPNPPGIATASGDGASIVISALFLTAFIALSVLTAGVIYLAVTDFIQRRESEKLDREEASKRKKKKEKESRRRGKVASRAKSGPLGFGQKIVEEDDEDN</sequence>
<dbReference type="PANTHER" id="PTHR36735:SF1">
    <property type="entry name" value="TRANSMEMBRANE PROTEIN"/>
    <property type="match status" value="1"/>
</dbReference>
<feature type="compositionally biased region" description="Basic and acidic residues" evidence="1">
    <location>
        <begin position="147"/>
        <end position="156"/>
    </location>
</feature>
<keyword evidence="2" id="KW-0812">Transmembrane</keyword>
<feature type="region of interest" description="Disordered" evidence="1">
    <location>
        <begin position="1"/>
        <end position="31"/>
    </location>
</feature>
<gene>
    <name evidence="3" type="ORF">DM860_004339</name>
</gene>
<feature type="compositionally biased region" description="Basic residues" evidence="1">
    <location>
        <begin position="157"/>
        <end position="174"/>
    </location>
</feature>
<dbReference type="GO" id="GO:0009535">
    <property type="term" value="C:chloroplast thylakoid membrane"/>
    <property type="evidence" value="ECO:0007669"/>
    <property type="project" value="TreeGrafter"/>
</dbReference>
<dbReference type="AlphaFoldDB" id="A0A328EB21"/>
<feature type="transmembrane region" description="Helical" evidence="2">
    <location>
        <begin position="113"/>
        <end position="138"/>
    </location>
</feature>
<dbReference type="EMBL" id="NQVE01000015">
    <property type="protein sequence ID" value="RAL53868.1"/>
    <property type="molecule type" value="Genomic_DNA"/>
</dbReference>
<keyword evidence="2" id="KW-0472">Membrane</keyword>
<dbReference type="Proteomes" id="UP000249390">
    <property type="component" value="Unassembled WGS sequence"/>
</dbReference>
<comment type="caution">
    <text evidence="3">The sequence shown here is derived from an EMBL/GenBank/DDBJ whole genome shotgun (WGS) entry which is preliminary data.</text>
</comment>
<keyword evidence="4" id="KW-1185">Reference proteome</keyword>
<keyword evidence="2" id="KW-1133">Transmembrane helix</keyword>
<protein>
    <recommendedName>
        <fullName evidence="5">Transmembrane protein</fullName>
    </recommendedName>
</protein>
<name>A0A328EB21_9ASTE</name>
<evidence type="ECO:0000256" key="2">
    <source>
        <dbReference type="SAM" id="Phobius"/>
    </source>
</evidence>
<proteinExistence type="predicted"/>
<evidence type="ECO:0008006" key="5">
    <source>
        <dbReference type="Google" id="ProtNLM"/>
    </source>
</evidence>
<accession>A0A328EB21</accession>
<organism evidence="3 4">
    <name type="scientific">Cuscuta australis</name>
    <dbReference type="NCBI Taxonomy" id="267555"/>
    <lineage>
        <taxon>Eukaryota</taxon>
        <taxon>Viridiplantae</taxon>
        <taxon>Streptophyta</taxon>
        <taxon>Embryophyta</taxon>
        <taxon>Tracheophyta</taxon>
        <taxon>Spermatophyta</taxon>
        <taxon>Magnoliopsida</taxon>
        <taxon>eudicotyledons</taxon>
        <taxon>Gunneridae</taxon>
        <taxon>Pentapetalae</taxon>
        <taxon>asterids</taxon>
        <taxon>lamiids</taxon>
        <taxon>Solanales</taxon>
        <taxon>Convolvulaceae</taxon>
        <taxon>Cuscuteae</taxon>
        <taxon>Cuscuta</taxon>
        <taxon>Cuscuta subgen. Grammica</taxon>
        <taxon>Cuscuta sect. Cleistogrammica</taxon>
    </lineage>
</organism>
<feature type="compositionally biased region" description="Pro residues" evidence="1">
    <location>
        <begin position="1"/>
        <end position="11"/>
    </location>
</feature>
<dbReference type="PANTHER" id="PTHR36735">
    <property type="entry name" value="TRANSMEMBRANE PROTEIN"/>
    <property type="match status" value="1"/>
</dbReference>
<evidence type="ECO:0000313" key="4">
    <source>
        <dbReference type="Proteomes" id="UP000249390"/>
    </source>
</evidence>
<evidence type="ECO:0000313" key="3">
    <source>
        <dbReference type="EMBL" id="RAL53868.1"/>
    </source>
</evidence>
<feature type="region of interest" description="Disordered" evidence="1">
    <location>
        <begin position="147"/>
        <end position="195"/>
    </location>
</feature>